<proteinExistence type="predicted"/>
<evidence type="ECO:0000313" key="1">
    <source>
        <dbReference type="EMBL" id="GAA5172981.1"/>
    </source>
</evidence>
<gene>
    <name evidence="1" type="ORF">GCM10025770_39780</name>
</gene>
<evidence type="ECO:0000313" key="2">
    <source>
        <dbReference type="Proteomes" id="UP001500547"/>
    </source>
</evidence>
<dbReference type="RefSeq" id="WP_345534911.1">
    <property type="nucleotide sequence ID" value="NZ_BAABLD010000025.1"/>
</dbReference>
<organism evidence="1 2">
    <name type="scientific">Viridibacterium curvum</name>
    <dbReference type="NCBI Taxonomy" id="1101404"/>
    <lineage>
        <taxon>Bacteria</taxon>
        <taxon>Pseudomonadati</taxon>
        <taxon>Pseudomonadota</taxon>
        <taxon>Betaproteobacteria</taxon>
        <taxon>Rhodocyclales</taxon>
        <taxon>Rhodocyclaceae</taxon>
        <taxon>Viridibacterium</taxon>
    </lineage>
</organism>
<dbReference type="Proteomes" id="UP001500547">
    <property type="component" value="Unassembled WGS sequence"/>
</dbReference>
<dbReference type="EMBL" id="BAABLD010000025">
    <property type="protein sequence ID" value="GAA5172981.1"/>
    <property type="molecule type" value="Genomic_DNA"/>
</dbReference>
<name>A0ABP9R8G3_9RHOO</name>
<comment type="caution">
    <text evidence="1">The sequence shown here is derived from an EMBL/GenBank/DDBJ whole genome shotgun (WGS) entry which is preliminary data.</text>
</comment>
<accession>A0ABP9R8G3</accession>
<reference evidence="2" key="1">
    <citation type="journal article" date="2019" name="Int. J. Syst. Evol. Microbiol.">
        <title>The Global Catalogue of Microorganisms (GCM) 10K type strain sequencing project: providing services to taxonomists for standard genome sequencing and annotation.</title>
        <authorList>
            <consortium name="The Broad Institute Genomics Platform"/>
            <consortium name="The Broad Institute Genome Sequencing Center for Infectious Disease"/>
            <person name="Wu L."/>
            <person name="Ma J."/>
        </authorList>
    </citation>
    <scope>NUCLEOTIDE SEQUENCE [LARGE SCALE GENOMIC DNA]</scope>
    <source>
        <strain evidence="2">JCM 18715</strain>
    </source>
</reference>
<sequence length="146" mass="16285">MNPTLEARAANFPRFLEERMPVLVEFAEALGGAEPHRILKEPNLFLPGISEWLTHQAIAPEDRPWLVTRLGYFVGELFVTQFSGAWLLNETSGSRYFGRYVVGQFAAFSNQNAQFDPFDVAMEAISNQSVSLESLCSEVSNALRAA</sequence>
<protein>
    <submittedName>
        <fullName evidence="1">Uncharacterized protein</fullName>
    </submittedName>
</protein>
<keyword evidence="2" id="KW-1185">Reference proteome</keyword>